<reference evidence="4" key="1">
    <citation type="submission" date="2013-07" db="EMBL/GenBank/DDBJ databases">
        <title>The Genome Sequence of Cryptococcus bestiolae CBS10118.</title>
        <authorList>
            <consortium name="The Broad Institute Genome Sequencing Platform"/>
            <person name="Cuomo C."/>
            <person name="Litvintseva A."/>
            <person name="Chen Y."/>
            <person name="Heitman J."/>
            <person name="Sun S."/>
            <person name="Springer D."/>
            <person name="Dromer F."/>
            <person name="Young S.K."/>
            <person name="Zeng Q."/>
            <person name="Gargeya S."/>
            <person name="Fitzgerald M."/>
            <person name="Abouelleil A."/>
            <person name="Alvarado L."/>
            <person name="Berlin A.M."/>
            <person name="Chapman S.B."/>
            <person name="Dewar J."/>
            <person name="Goldberg J."/>
            <person name="Griggs A."/>
            <person name="Gujja S."/>
            <person name="Hansen M."/>
            <person name="Howarth C."/>
            <person name="Imamovic A."/>
            <person name="Larimer J."/>
            <person name="McCowan C."/>
            <person name="Murphy C."/>
            <person name="Pearson M."/>
            <person name="Priest M."/>
            <person name="Roberts A."/>
            <person name="Saif S."/>
            <person name="Shea T."/>
            <person name="Sykes S."/>
            <person name="Wortman J."/>
            <person name="Nusbaum C."/>
            <person name="Birren B."/>
        </authorList>
    </citation>
    <scope>NUCLEOTIDE SEQUENCE [LARGE SCALE GENOMIC DNA]</scope>
    <source>
        <strain evidence="4">CBS 10118</strain>
    </source>
</reference>
<evidence type="ECO:0000256" key="2">
    <source>
        <dbReference type="SAM" id="SignalP"/>
    </source>
</evidence>
<evidence type="ECO:0000313" key="6">
    <source>
        <dbReference type="Proteomes" id="UP000092730"/>
    </source>
</evidence>
<evidence type="ECO:0000313" key="5">
    <source>
        <dbReference type="EMBL" id="WVW79118.1"/>
    </source>
</evidence>
<dbReference type="RefSeq" id="XP_019047840.1">
    <property type="nucleotide sequence ID" value="XM_019191092.1"/>
</dbReference>
<dbReference type="Pfam" id="PF02221">
    <property type="entry name" value="E1_DerP2_DerF2"/>
    <property type="match status" value="1"/>
</dbReference>
<evidence type="ECO:0000259" key="3">
    <source>
        <dbReference type="SMART" id="SM00737"/>
    </source>
</evidence>
<dbReference type="EMBL" id="CP144541">
    <property type="protein sequence ID" value="WVW79118.1"/>
    <property type="molecule type" value="Genomic_DNA"/>
</dbReference>
<feature type="signal peptide" evidence="2">
    <location>
        <begin position="1"/>
        <end position="20"/>
    </location>
</feature>
<dbReference type="GeneID" id="30208858"/>
<sequence>MHTSTLFALLPLLAALPAMSLPHYQGHIEQKFPLPALLRRQEPATGAGALELPPSLNNLPLDPSASLSLSIADDPQPTAMSTPSIWQINTVPQTLLAQPQAEALPTDTLASVPTAGVTAGGTGDMYIQDTSEEDLSANDISTPTPTGMVTVEYQGDSLLEATSISVAGMDITAAAAAITSMAGVISSGVASGTITSFSAVAMSTSTSTGTSAMASTSVGSTSAAPSAISTSISTASSTAVAAAEITSTDSLDAAAASASSSASTTASQAEDKDQGKKIRYKHCAETKGTVTEIKVNPCEGGKGTILDPCHFQAGKNYTITLTYVSPEDSSSPRANLVARDKTMSDGQQHFTYPGQAFDACQYTTCPIKNQETKSYTYEFATMNNRFDQLTFNMTNGLDGDSLMCAYFPVTFMPTLAGRSVKRNMPFGGLGARW</sequence>
<feature type="domain" description="MD-2-related lipid-recognition" evidence="3">
    <location>
        <begin position="280"/>
        <end position="409"/>
    </location>
</feature>
<keyword evidence="6" id="KW-1185">Reference proteome</keyword>
<reference evidence="5" key="4">
    <citation type="submission" date="2024-02" db="EMBL/GenBank/DDBJ databases">
        <title>Comparative genomics of Cryptococcus and Kwoniella reveals pathogenesis evolution and contrasting modes of karyotype evolution via chromosome fusion or intercentromeric recombination.</title>
        <authorList>
            <person name="Coelho M.A."/>
            <person name="David-Palma M."/>
            <person name="Shea T."/>
            <person name="Bowers K."/>
            <person name="McGinley-Smith S."/>
            <person name="Mohammad A.W."/>
            <person name="Gnirke A."/>
            <person name="Yurkov A.M."/>
            <person name="Nowrousian M."/>
            <person name="Sun S."/>
            <person name="Cuomo C.A."/>
            <person name="Heitman J."/>
        </authorList>
    </citation>
    <scope>NUCLEOTIDE SEQUENCE</scope>
    <source>
        <strain evidence="5">CBS 10118</strain>
    </source>
</reference>
<evidence type="ECO:0000313" key="4">
    <source>
        <dbReference type="EMBL" id="OCF26770.1"/>
    </source>
</evidence>
<keyword evidence="2" id="KW-0732">Signal</keyword>
<accession>A0A1B9G707</accession>
<dbReference type="InterPro" id="IPR014756">
    <property type="entry name" value="Ig_E-set"/>
</dbReference>
<protein>
    <recommendedName>
        <fullName evidence="1">Phosphatidylglycerol/phosphatidylinositol transfer protein</fullName>
    </recommendedName>
</protein>
<dbReference type="Gene3D" id="2.60.40.770">
    <property type="match status" value="1"/>
</dbReference>
<dbReference type="EMBL" id="KI894020">
    <property type="protein sequence ID" value="OCF26770.1"/>
    <property type="molecule type" value="Genomic_DNA"/>
</dbReference>
<dbReference type="VEuPathDB" id="FungiDB:I302_04459"/>
<gene>
    <name evidence="4" type="ORF">I302_04459</name>
    <name evidence="5" type="ORF">I302_101083</name>
</gene>
<name>A0A1B9G707_9TREE</name>
<dbReference type="OrthoDB" id="2564854at2759"/>
<reference evidence="5" key="2">
    <citation type="submission" date="2013-07" db="EMBL/GenBank/DDBJ databases">
        <authorList>
            <consortium name="The Broad Institute Genome Sequencing Platform"/>
            <person name="Cuomo C."/>
            <person name="Litvintseva A."/>
            <person name="Chen Y."/>
            <person name="Heitman J."/>
            <person name="Sun S."/>
            <person name="Springer D."/>
            <person name="Dromer F."/>
            <person name="Young S.K."/>
            <person name="Zeng Q."/>
            <person name="Gargeya S."/>
            <person name="Fitzgerald M."/>
            <person name="Abouelleil A."/>
            <person name="Alvarado L."/>
            <person name="Berlin A.M."/>
            <person name="Chapman S.B."/>
            <person name="Dewar J."/>
            <person name="Goldberg J."/>
            <person name="Griggs A."/>
            <person name="Gujja S."/>
            <person name="Hansen M."/>
            <person name="Howarth C."/>
            <person name="Imamovic A."/>
            <person name="Larimer J."/>
            <person name="McCowan C."/>
            <person name="Murphy C."/>
            <person name="Pearson M."/>
            <person name="Priest M."/>
            <person name="Roberts A."/>
            <person name="Saif S."/>
            <person name="Shea T."/>
            <person name="Sykes S."/>
            <person name="Wortman J."/>
            <person name="Nusbaum C."/>
            <person name="Birren B."/>
        </authorList>
    </citation>
    <scope>NUCLEOTIDE SEQUENCE</scope>
    <source>
        <strain evidence="5">CBS 10118</strain>
    </source>
</reference>
<dbReference type="SUPFAM" id="SSF81296">
    <property type="entry name" value="E set domains"/>
    <property type="match status" value="1"/>
</dbReference>
<dbReference type="InterPro" id="IPR003172">
    <property type="entry name" value="ML_dom"/>
</dbReference>
<organism evidence="4">
    <name type="scientific">Kwoniella bestiolae CBS 10118</name>
    <dbReference type="NCBI Taxonomy" id="1296100"/>
    <lineage>
        <taxon>Eukaryota</taxon>
        <taxon>Fungi</taxon>
        <taxon>Dikarya</taxon>
        <taxon>Basidiomycota</taxon>
        <taxon>Agaricomycotina</taxon>
        <taxon>Tremellomycetes</taxon>
        <taxon>Tremellales</taxon>
        <taxon>Cryptococcaceae</taxon>
        <taxon>Kwoniella</taxon>
    </lineage>
</organism>
<reference evidence="4" key="3">
    <citation type="submission" date="2014-01" db="EMBL/GenBank/DDBJ databases">
        <title>Evolution of pathogenesis and genome organization in the Tremellales.</title>
        <authorList>
            <person name="Cuomo C."/>
            <person name="Litvintseva A."/>
            <person name="Heitman J."/>
            <person name="Chen Y."/>
            <person name="Sun S."/>
            <person name="Springer D."/>
            <person name="Dromer F."/>
            <person name="Young S."/>
            <person name="Zeng Q."/>
            <person name="Chapman S."/>
            <person name="Gujja S."/>
            <person name="Saif S."/>
            <person name="Birren B."/>
        </authorList>
    </citation>
    <scope>NUCLEOTIDE SEQUENCE</scope>
    <source>
        <strain evidence="4">CBS 10118</strain>
    </source>
</reference>
<dbReference type="Proteomes" id="UP000092730">
    <property type="component" value="Chromosome 1"/>
</dbReference>
<feature type="chain" id="PRO_5042334870" description="Phosphatidylglycerol/phosphatidylinositol transfer protein" evidence="2">
    <location>
        <begin position="21"/>
        <end position="433"/>
    </location>
</feature>
<dbReference type="SMART" id="SM00737">
    <property type="entry name" value="ML"/>
    <property type="match status" value="1"/>
</dbReference>
<dbReference type="AlphaFoldDB" id="A0A1B9G707"/>
<dbReference type="KEGG" id="kbi:30208858"/>
<proteinExistence type="predicted"/>
<evidence type="ECO:0000256" key="1">
    <source>
        <dbReference type="ARBA" id="ARBA00016056"/>
    </source>
</evidence>